<dbReference type="STRING" id="151549.A0A4C2A6F6"/>
<evidence type="ECO:0000256" key="1">
    <source>
        <dbReference type="SAM" id="Phobius"/>
    </source>
</evidence>
<proteinExistence type="predicted"/>
<keyword evidence="1" id="KW-0812">Transmembrane</keyword>
<dbReference type="Proteomes" id="UP000299102">
    <property type="component" value="Unassembled WGS sequence"/>
</dbReference>
<organism evidence="2 3">
    <name type="scientific">Eumeta variegata</name>
    <name type="common">Bagworm moth</name>
    <name type="synonym">Eumeta japonica</name>
    <dbReference type="NCBI Taxonomy" id="151549"/>
    <lineage>
        <taxon>Eukaryota</taxon>
        <taxon>Metazoa</taxon>
        <taxon>Ecdysozoa</taxon>
        <taxon>Arthropoda</taxon>
        <taxon>Hexapoda</taxon>
        <taxon>Insecta</taxon>
        <taxon>Pterygota</taxon>
        <taxon>Neoptera</taxon>
        <taxon>Endopterygota</taxon>
        <taxon>Lepidoptera</taxon>
        <taxon>Glossata</taxon>
        <taxon>Ditrysia</taxon>
        <taxon>Tineoidea</taxon>
        <taxon>Psychidae</taxon>
        <taxon>Oiketicinae</taxon>
        <taxon>Eumeta</taxon>
    </lineage>
</organism>
<evidence type="ECO:0000313" key="3">
    <source>
        <dbReference type="Proteomes" id="UP000299102"/>
    </source>
</evidence>
<dbReference type="SUPFAM" id="SSF56672">
    <property type="entry name" value="DNA/RNA polymerases"/>
    <property type="match status" value="1"/>
</dbReference>
<keyword evidence="1" id="KW-0472">Membrane</keyword>
<dbReference type="EMBL" id="BGZK01002623">
    <property type="protein sequence ID" value="GBP95392.1"/>
    <property type="molecule type" value="Genomic_DNA"/>
</dbReference>
<gene>
    <name evidence="2" type="ORF">EVAR_70498_1</name>
</gene>
<dbReference type="InterPro" id="IPR043502">
    <property type="entry name" value="DNA/RNA_pol_sf"/>
</dbReference>
<dbReference type="AlphaFoldDB" id="A0A4C2A6F6"/>
<feature type="transmembrane region" description="Helical" evidence="1">
    <location>
        <begin position="240"/>
        <end position="261"/>
    </location>
</feature>
<dbReference type="GO" id="GO:0071897">
    <property type="term" value="P:DNA biosynthetic process"/>
    <property type="evidence" value="ECO:0007669"/>
    <property type="project" value="UniProtKB-ARBA"/>
</dbReference>
<dbReference type="Gene3D" id="3.30.70.270">
    <property type="match status" value="1"/>
</dbReference>
<dbReference type="InterPro" id="IPR043128">
    <property type="entry name" value="Rev_trsase/Diguanyl_cyclase"/>
</dbReference>
<comment type="caution">
    <text evidence="2">The sequence shown here is derived from an EMBL/GenBank/DDBJ whole genome shotgun (WGS) entry which is preliminary data.</text>
</comment>
<accession>A0A4C2A6F6</accession>
<reference evidence="2 3" key="1">
    <citation type="journal article" date="2019" name="Commun. Biol.">
        <title>The bagworm genome reveals a unique fibroin gene that provides high tensile strength.</title>
        <authorList>
            <person name="Kono N."/>
            <person name="Nakamura H."/>
            <person name="Ohtoshi R."/>
            <person name="Tomita M."/>
            <person name="Numata K."/>
            <person name="Arakawa K."/>
        </authorList>
    </citation>
    <scope>NUCLEOTIDE SEQUENCE [LARGE SCALE GENOMIC DNA]</scope>
</reference>
<name>A0A4C2A6F6_EUMVA</name>
<protein>
    <submittedName>
        <fullName evidence="2">Uncharacterized protein</fullName>
    </submittedName>
</protein>
<sequence length="285" mass="31234">MGSSKAVHLESLDLEFKRLFKAGLKEENLKEEKCKLFEDSIEYLGLVIDKSRLNKSQTKAEAIENVASFKTVTALKSFLGQVTYNPKGYNPFRTPHSPLSSTSAPSLNTPSHRLSSSSLLVNFVPFPSGMPHHPQSISVVGGSRILKMASFESALEENIFGLADFSNLIEPLRYREAVSCNKSETIEKCVSDILQQYPDTTHYVFLIFSAVRTLVGCNSLSMPLKRSAGQSGEYANTCGVTLVTVAVCVVVTAAALAAFLARRRRCGRAPEAVVIYNKQDDEATK</sequence>
<evidence type="ECO:0000313" key="2">
    <source>
        <dbReference type="EMBL" id="GBP95392.1"/>
    </source>
</evidence>
<keyword evidence="3" id="KW-1185">Reference proteome</keyword>
<keyword evidence="1" id="KW-1133">Transmembrane helix</keyword>